<protein>
    <submittedName>
        <fullName evidence="5">Fatty-acyl-CoA synthase</fullName>
    </submittedName>
</protein>
<dbReference type="InterPro" id="IPR050237">
    <property type="entry name" value="ATP-dep_AMP-bd_enzyme"/>
</dbReference>
<dbReference type="STRING" id="1206085.SAMN05443575_2311"/>
<dbReference type="Gene3D" id="3.40.50.12780">
    <property type="entry name" value="N-terminal domain of ligase-like"/>
    <property type="match status" value="1"/>
</dbReference>
<evidence type="ECO:0000313" key="6">
    <source>
        <dbReference type="Proteomes" id="UP000186132"/>
    </source>
</evidence>
<dbReference type="CDD" id="cd12119">
    <property type="entry name" value="ttLC_FACS_AlkK_like"/>
    <property type="match status" value="1"/>
</dbReference>
<evidence type="ECO:0000313" key="5">
    <source>
        <dbReference type="EMBL" id="SHG58389.1"/>
    </source>
</evidence>
<dbReference type="InterPro" id="IPR045851">
    <property type="entry name" value="AMP-bd_C_sf"/>
</dbReference>
<keyword evidence="2" id="KW-0436">Ligase</keyword>
<organism evidence="5 6">
    <name type="scientific">Jatrophihabitans endophyticus</name>
    <dbReference type="NCBI Taxonomy" id="1206085"/>
    <lineage>
        <taxon>Bacteria</taxon>
        <taxon>Bacillati</taxon>
        <taxon>Actinomycetota</taxon>
        <taxon>Actinomycetes</taxon>
        <taxon>Jatrophihabitantales</taxon>
        <taxon>Jatrophihabitantaceae</taxon>
        <taxon>Jatrophihabitans</taxon>
    </lineage>
</organism>
<dbReference type="AlphaFoldDB" id="A0A1M5L0U6"/>
<dbReference type="InterPro" id="IPR020845">
    <property type="entry name" value="AMP-binding_CS"/>
</dbReference>
<feature type="domain" description="AMP-dependent synthetase/ligase" evidence="3">
    <location>
        <begin position="24"/>
        <end position="408"/>
    </location>
</feature>
<name>A0A1M5L0U6_9ACTN</name>
<dbReference type="SUPFAM" id="SSF56801">
    <property type="entry name" value="Acetyl-CoA synthetase-like"/>
    <property type="match status" value="1"/>
</dbReference>
<evidence type="ECO:0000259" key="3">
    <source>
        <dbReference type="Pfam" id="PF00501"/>
    </source>
</evidence>
<evidence type="ECO:0000259" key="4">
    <source>
        <dbReference type="Pfam" id="PF13193"/>
    </source>
</evidence>
<dbReference type="NCBIfam" id="NF004837">
    <property type="entry name" value="PRK06187.1"/>
    <property type="match status" value="1"/>
</dbReference>
<dbReference type="Gene3D" id="3.30.300.30">
    <property type="match status" value="1"/>
</dbReference>
<dbReference type="EMBL" id="FQVU01000003">
    <property type="protein sequence ID" value="SHG58389.1"/>
    <property type="molecule type" value="Genomic_DNA"/>
</dbReference>
<comment type="similarity">
    <text evidence="1">Belongs to the ATP-dependent AMP-binding enzyme family.</text>
</comment>
<keyword evidence="6" id="KW-1185">Reference proteome</keyword>
<accession>A0A1M5L0U6</accession>
<gene>
    <name evidence="5" type="ORF">SAMN05443575_2311</name>
</gene>
<reference evidence="5 6" key="1">
    <citation type="submission" date="2016-11" db="EMBL/GenBank/DDBJ databases">
        <authorList>
            <person name="Jaros S."/>
            <person name="Januszkiewicz K."/>
            <person name="Wedrychowicz H."/>
        </authorList>
    </citation>
    <scope>NUCLEOTIDE SEQUENCE [LARGE SCALE GENOMIC DNA]</scope>
    <source>
        <strain evidence="5 6">DSM 45627</strain>
    </source>
</reference>
<feature type="domain" description="AMP-binding enzyme C-terminal" evidence="4">
    <location>
        <begin position="456"/>
        <end position="531"/>
    </location>
</feature>
<dbReference type="PANTHER" id="PTHR43767">
    <property type="entry name" value="LONG-CHAIN-FATTY-ACID--COA LIGASE"/>
    <property type="match status" value="1"/>
</dbReference>
<dbReference type="Pfam" id="PF00501">
    <property type="entry name" value="AMP-binding"/>
    <property type="match status" value="1"/>
</dbReference>
<dbReference type="Pfam" id="PF13193">
    <property type="entry name" value="AMP-binding_C"/>
    <property type="match status" value="1"/>
</dbReference>
<evidence type="ECO:0000256" key="1">
    <source>
        <dbReference type="ARBA" id="ARBA00006432"/>
    </source>
</evidence>
<dbReference type="PANTHER" id="PTHR43767:SF11">
    <property type="entry name" value="MEDIUM-CHAIN-FATTY-ACID--COA LIGASE"/>
    <property type="match status" value="1"/>
</dbReference>
<proteinExistence type="inferred from homology"/>
<sequence>MSEPAPIQSTMQDDFPLTVSAILQHGAQVYPDSECVTWTGGGARRATFTQISDNAERLAAALTTLGVERGDRVGTFCWNNQEHLEAYYAVPGMGAVLHTLNIRLTPEQVVHIVGHAEDRVVIVDGTLVGLLAPIAAELKTVETFVVIGDADTVALGAGGAKVVRYDEIVAAEQPGFVWPVLDERAAASMCYTSGTTGEPKGVVYSHRSTYLHALGTLAAGVTGFTERDRILTFVPMFHVNAWGIPFGAFLCGATLHFPGPHMTPEPICEFIRTERSTLASAVPTIWGGILQYATAKGGDVDLSSLRMGTSGGAAMPQAMMEALEQRFGVRVIQGWGMTETSPVGGMAHPPADVELGSPDEITYRTKSGRIIAGMQLRIVDDAGDPLPHDGLAVGEMEVRGPWITGSYYRADVPEKFHDGWLRTGDIGTVDRRGFFQITDRSKDVIKSGGEWISSVELENLLAAAPGVVEVAVIGIPDEKWTERPLACVVRAADADVDEAALAAFLEGKVAAWQVPENWVFIDEVPKTTVGKFDKKVLRAQYADGDLQVLRTK</sequence>
<dbReference type="GO" id="GO:0016877">
    <property type="term" value="F:ligase activity, forming carbon-sulfur bonds"/>
    <property type="evidence" value="ECO:0007669"/>
    <property type="project" value="UniProtKB-ARBA"/>
</dbReference>
<evidence type="ECO:0000256" key="2">
    <source>
        <dbReference type="ARBA" id="ARBA00022598"/>
    </source>
</evidence>
<dbReference type="InterPro" id="IPR025110">
    <property type="entry name" value="AMP-bd_C"/>
</dbReference>
<dbReference type="PROSITE" id="PS00455">
    <property type="entry name" value="AMP_BINDING"/>
    <property type="match status" value="1"/>
</dbReference>
<dbReference type="InterPro" id="IPR042099">
    <property type="entry name" value="ANL_N_sf"/>
</dbReference>
<dbReference type="InterPro" id="IPR000873">
    <property type="entry name" value="AMP-dep_synth/lig_dom"/>
</dbReference>
<dbReference type="FunFam" id="3.30.300.30:FF:000008">
    <property type="entry name" value="2,3-dihydroxybenzoate-AMP ligase"/>
    <property type="match status" value="1"/>
</dbReference>
<dbReference type="Proteomes" id="UP000186132">
    <property type="component" value="Unassembled WGS sequence"/>
</dbReference>